<gene>
    <name evidence="2" type="ORF">XENOCAPTIV_027613</name>
</gene>
<evidence type="ECO:0000313" key="3">
    <source>
        <dbReference type="Proteomes" id="UP001434883"/>
    </source>
</evidence>
<feature type="compositionally biased region" description="Low complexity" evidence="1">
    <location>
        <begin position="49"/>
        <end position="100"/>
    </location>
</feature>
<sequence>TSPHSPSQSALESPSHYSSVPVRDNISPLRAETSRNTQQLQHNHHHHQGYQSQSRAPQTYTPTTPTQQQPSQRLQQQKSPEQPSAHAQPSSPPQKASIQE</sequence>
<reference evidence="2 3" key="1">
    <citation type="submission" date="2021-06" db="EMBL/GenBank/DDBJ databases">
        <authorList>
            <person name="Palmer J.M."/>
        </authorList>
    </citation>
    <scope>NUCLEOTIDE SEQUENCE [LARGE SCALE GENOMIC DNA]</scope>
    <source>
        <strain evidence="2 3">XC_2019</strain>
        <tissue evidence="2">Muscle</tissue>
    </source>
</reference>
<protein>
    <submittedName>
        <fullName evidence="2">Uncharacterized protein</fullName>
    </submittedName>
</protein>
<dbReference type="Proteomes" id="UP001434883">
    <property type="component" value="Unassembled WGS sequence"/>
</dbReference>
<comment type="caution">
    <text evidence="2">The sequence shown here is derived from an EMBL/GenBank/DDBJ whole genome shotgun (WGS) entry which is preliminary data.</text>
</comment>
<feature type="non-terminal residue" evidence="2">
    <location>
        <position position="100"/>
    </location>
</feature>
<evidence type="ECO:0000313" key="2">
    <source>
        <dbReference type="EMBL" id="MEQ2214055.1"/>
    </source>
</evidence>
<accession>A0ABV0S1B1</accession>
<feature type="compositionally biased region" description="Polar residues" evidence="1">
    <location>
        <begin position="1"/>
        <end position="18"/>
    </location>
</feature>
<organism evidence="2 3">
    <name type="scientific">Xenoophorus captivus</name>
    <dbReference type="NCBI Taxonomy" id="1517983"/>
    <lineage>
        <taxon>Eukaryota</taxon>
        <taxon>Metazoa</taxon>
        <taxon>Chordata</taxon>
        <taxon>Craniata</taxon>
        <taxon>Vertebrata</taxon>
        <taxon>Euteleostomi</taxon>
        <taxon>Actinopterygii</taxon>
        <taxon>Neopterygii</taxon>
        <taxon>Teleostei</taxon>
        <taxon>Neoteleostei</taxon>
        <taxon>Acanthomorphata</taxon>
        <taxon>Ovalentaria</taxon>
        <taxon>Atherinomorphae</taxon>
        <taxon>Cyprinodontiformes</taxon>
        <taxon>Goodeidae</taxon>
        <taxon>Xenoophorus</taxon>
    </lineage>
</organism>
<feature type="region of interest" description="Disordered" evidence="1">
    <location>
        <begin position="1"/>
        <end position="100"/>
    </location>
</feature>
<proteinExistence type="predicted"/>
<evidence type="ECO:0000256" key="1">
    <source>
        <dbReference type="SAM" id="MobiDB-lite"/>
    </source>
</evidence>
<keyword evidence="3" id="KW-1185">Reference proteome</keyword>
<name>A0ABV0S1B1_9TELE</name>
<dbReference type="EMBL" id="JAHRIN010066048">
    <property type="protein sequence ID" value="MEQ2214055.1"/>
    <property type="molecule type" value="Genomic_DNA"/>
</dbReference>
<feature type="non-terminal residue" evidence="2">
    <location>
        <position position="1"/>
    </location>
</feature>